<proteinExistence type="predicted"/>
<organism evidence="4 5">
    <name type="scientific">Lactiplantibacillus plajomi</name>
    <dbReference type="NCBI Taxonomy" id="1457217"/>
    <lineage>
        <taxon>Bacteria</taxon>
        <taxon>Bacillati</taxon>
        <taxon>Bacillota</taxon>
        <taxon>Bacilli</taxon>
        <taxon>Lactobacillales</taxon>
        <taxon>Lactobacillaceae</taxon>
        <taxon>Lactiplantibacillus</taxon>
    </lineage>
</organism>
<dbReference type="Gene3D" id="3.30.565.10">
    <property type="entry name" value="Histidine kinase-like ATPase, C-terminal domain"/>
    <property type="match status" value="1"/>
</dbReference>
<keyword evidence="1" id="KW-1133">Transmembrane helix</keyword>
<dbReference type="PANTHER" id="PTHR34220:SF7">
    <property type="entry name" value="SENSOR HISTIDINE KINASE YPDA"/>
    <property type="match status" value="1"/>
</dbReference>
<feature type="domain" description="Histidine kinase/HSP90-like ATPase" evidence="2">
    <location>
        <begin position="344"/>
        <end position="447"/>
    </location>
</feature>
<evidence type="ECO:0000256" key="1">
    <source>
        <dbReference type="SAM" id="Phobius"/>
    </source>
</evidence>
<comment type="caution">
    <text evidence="4">The sequence shown here is derived from an EMBL/GenBank/DDBJ whole genome shotgun (WGS) entry which is preliminary data.</text>
</comment>
<feature type="domain" description="Signal transduction histidine kinase internal region" evidence="3">
    <location>
        <begin position="246"/>
        <end position="323"/>
    </location>
</feature>
<gene>
    <name evidence="4" type="ORF">ACFFGS_09570</name>
</gene>
<keyword evidence="4" id="KW-0808">Transferase</keyword>
<dbReference type="Proteomes" id="UP001589855">
    <property type="component" value="Unassembled WGS sequence"/>
</dbReference>
<reference evidence="4 5" key="1">
    <citation type="submission" date="2024-09" db="EMBL/GenBank/DDBJ databases">
        <authorList>
            <person name="Sun Q."/>
            <person name="Mori K."/>
        </authorList>
    </citation>
    <scope>NUCLEOTIDE SEQUENCE [LARGE SCALE GENOMIC DNA]</scope>
    <source>
        <strain evidence="4 5">TBRC 4575</strain>
    </source>
</reference>
<dbReference type="RefSeq" id="WP_137645060.1">
    <property type="nucleotide sequence ID" value="NZ_BAABRM010000011.1"/>
</dbReference>
<evidence type="ECO:0000313" key="4">
    <source>
        <dbReference type="EMBL" id="MFC0424365.1"/>
    </source>
</evidence>
<dbReference type="GO" id="GO:0004673">
    <property type="term" value="F:protein histidine kinase activity"/>
    <property type="evidence" value="ECO:0007669"/>
    <property type="project" value="UniProtKB-EC"/>
</dbReference>
<sequence length="456" mass="50822">MGKLRRKDTLERVMGRYTGLVILLTGLVTIIGSTGLVYHGQQAVTESLTTGLDEVADQLALAPRHQSPSLVLAPQRATMTRELKRATGATNPDLQLAVVQASDVRYAYRGQDVLPTEHRQLLAQLAPIGAVNADLRTSYHFRQRRLPDGSRLIALTAKQAVTQRQTVRILRLVGMATLVDAVLIRGLWLTFRRYRHRLAAVSGTLDDTGRPVADVGAMTTAVERLLTDVQQYGHQVNQPQSTPNQANLQRLQAQIKPHFLYNTLEYIRMYAVAEAEPELANVVVAFATLLRSDADQAPVATLDQEISFVRKYMYLYQMRFPDQVAYGFQVEPQLATLRLPKLILQPIVENYFMHGIDYSRQDNAIDVRGWVDEDDRVRLQVRDNGKGMTPAALAGLRQQLTGSLGAEQRRQHIGMRNVLERLRSYFGASADLTVQTNAMGGLTVELAFLKEGGLNA</sequence>
<dbReference type="PANTHER" id="PTHR34220">
    <property type="entry name" value="SENSOR HISTIDINE KINASE YPDA"/>
    <property type="match status" value="1"/>
</dbReference>
<evidence type="ECO:0000259" key="3">
    <source>
        <dbReference type="Pfam" id="PF06580"/>
    </source>
</evidence>
<evidence type="ECO:0000313" key="5">
    <source>
        <dbReference type="Proteomes" id="UP001589855"/>
    </source>
</evidence>
<dbReference type="EC" id="2.7.13.3" evidence="4"/>
<name>A0ABV6K7Y8_9LACO</name>
<dbReference type="InterPro" id="IPR010559">
    <property type="entry name" value="Sig_transdc_His_kin_internal"/>
</dbReference>
<dbReference type="SUPFAM" id="SSF55874">
    <property type="entry name" value="ATPase domain of HSP90 chaperone/DNA topoisomerase II/histidine kinase"/>
    <property type="match status" value="1"/>
</dbReference>
<keyword evidence="1" id="KW-0472">Membrane</keyword>
<dbReference type="InterPro" id="IPR003594">
    <property type="entry name" value="HATPase_dom"/>
</dbReference>
<accession>A0ABV6K7Y8</accession>
<feature type="transmembrane region" description="Helical" evidence="1">
    <location>
        <begin position="20"/>
        <end position="38"/>
    </location>
</feature>
<keyword evidence="1" id="KW-0812">Transmembrane</keyword>
<dbReference type="InterPro" id="IPR050640">
    <property type="entry name" value="Bact_2-comp_sensor_kinase"/>
</dbReference>
<dbReference type="Pfam" id="PF06580">
    <property type="entry name" value="His_kinase"/>
    <property type="match status" value="1"/>
</dbReference>
<evidence type="ECO:0000259" key="2">
    <source>
        <dbReference type="Pfam" id="PF02518"/>
    </source>
</evidence>
<protein>
    <submittedName>
        <fullName evidence="4">Sensor histidine kinase</fullName>
        <ecNumber evidence="4">2.7.13.3</ecNumber>
    </submittedName>
</protein>
<keyword evidence="5" id="KW-1185">Reference proteome</keyword>
<keyword evidence="4" id="KW-0418">Kinase</keyword>
<dbReference type="EMBL" id="JBHLUK010000070">
    <property type="protein sequence ID" value="MFC0424365.1"/>
    <property type="molecule type" value="Genomic_DNA"/>
</dbReference>
<dbReference type="Pfam" id="PF02518">
    <property type="entry name" value="HATPase_c"/>
    <property type="match status" value="1"/>
</dbReference>
<dbReference type="InterPro" id="IPR036890">
    <property type="entry name" value="HATPase_C_sf"/>
</dbReference>